<feature type="compositionally biased region" description="Basic residues" evidence="1">
    <location>
        <begin position="60"/>
        <end position="69"/>
    </location>
</feature>
<dbReference type="Proteomes" id="UP000092993">
    <property type="component" value="Unassembled WGS sequence"/>
</dbReference>
<feature type="compositionally biased region" description="Pro residues" evidence="1">
    <location>
        <begin position="1"/>
        <end position="11"/>
    </location>
</feature>
<name>A0A1C7MCY8_GRIFR</name>
<evidence type="ECO:0000256" key="1">
    <source>
        <dbReference type="SAM" id="MobiDB-lite"/>
    </source>
</evidence>
<keyword evidence="3" id="KW-1185">Reference proteome</keyword>
<comment type="caution">
    <text evidence="2">The sequence shown here is derived from an EMBL/GenBank/DDBJ whole genome shotgun (WGS) entry which is preliminary data.</text>
</comment>
<accession>A0A1C7MCY8</accession>
<evidence type="ECO:0000313" key="2">
    <source>
        <dbReference type="EMBL" id="OBZ74216.1"/>
    </source>
</evidence>
<dbReference type="AlphaFoldDB" id="A0A1C7MCY8"/>
<evidence type="ECO:0000313" key="3">
    <source>
        <dbReference type="Proteomes" id="UP000092993"/>
    </source>
</evidence>
<gene>
    <name evidence="2" type="ORF">A0H81_06136</name>
</gene>
<dbReference type="EMBL" id="LUGG01000006">
    <property type="protein sequence ID" value="OBZ74216.1"/>
    <property type="molecule type" value="Genomic_DNA"/>
</dbReference>
<feature type="region of interest" description="Disordered" evidence="1">
    <location>
        <begin position="1"/>
        <end position="79"/>
    </location>
</feature>
<sequence>MQDPVLIPPSTPLRSTTPLRPRSIFDVRHPHLVRDAPSSPASSSELSPITQDIMTDLRKQRSRARSFWRRGRDSPGTER</sequence>
<feature type="compositionally biased region" description="Low complexity" evidence="1">
    <location>
        <begin position="12"/>
        <end position="22"/>
    </location>
</feature>
<protein>
    <submittedName>
        <fullName evidence="2">Uncharacterized protein</fullName>
    </submittedName>
</protein>
<organism evidence="2 3">
    <name type="scientific">Grifola frondosa</name>
    <name type="common">Maitake</name>
    <name type="synonym">Polyporus frondosus</name>
    <dbReference type="NCBI Taxonomy" id="5627"/>
    <lineage>
        <taxon>Eukaryota</taxon>
        <taxon>Fungi</taxon>
        <taxon>Dikarya</taxon>
        <taxon>Basidiomycota</taxon>
        <taxon>Agaricomycotina</taxon>
        <taxon>Agaricomycetes</taxon>
        <taxon>Polyporales</taxon>
        <taxon>Grifolaceae</taxon>
        <taxon>Grifola</taxon>
    </lineage>
</organism>
<reference evidence="2 3" key="1">
    <citation type="submission" date="2016-03" db="EMBL/GenBank/DDBJ databases">
        <title>Whole genome sequencing of Grifola frondosa 9006-11.</title>
        <authorList>
            <person name="Min B."/>
            <person name="Park H."/>
            <person name="Kim J.-G."/>
            <person name="Cho H."/>
            <person name="Oh Y.-L."/>
            <person name="Kong W.-S."/>
            <person name="Choi I.-G."/>
        </authorList>
    </citation>
    <scope>NUCLEOTIDE SEQUENCE [LARGE SCALE GENOMIC DNA]</scope>
    <source>
        <strain evidence="2 3">9006-11</strain>
    </source>
</reference>
<proteinExistence type="predicted"/>
<feature type="compositionally biased region" description="Basic and acidic residues" evidence="1">
    <location>
        <begin position="23"/>
        <end position="34"/>
    </location>
</feature>
<feature type="compositionally biased region" description="Basic and acidic residues" evidence="1">
    <location>
        <begin position="70"/>
        <end position="79"/>
    </location>
</feature>